<dbReference type="Proteomes" id="UP000184501">
    <property type="component" value="Unassembled WGS sequence"/>
</dbReference>
<organism evidence="2 3">
    <name type="scientific">Streptoalloteichus hindustanus</name>
    <dbReference type="NCBI Taxonomy" id="2017"/>
    <lineage>
        <taxon>Bacteria</taxon>
        <taxon>Bacillati</taxon>
        <taxon>Actinomycetota</taxon>
        <taxon>Actinomycetes</taxon>
        <taxon>Pseudonocardiales</taxon>
        <taxon>Pseudonocardiaceae</taxon>
        <taxon>Streptoalloteichus</taxon>
    </lineage>
</organism>
<dbReference type="EMBL" id="FQVN01000016">
    <property type="protein sequence ID" value="SHG90845.1"/>
    <property type="molecule type" value="Genomic_DNA"/>
</dbReference>
<dbReference type="OrthoDB" id="5148202at2"/>
<keyword evidence="3" id="KW-1185">Reference proteome</keyword>
<evidence type="ECO:0000313" key="2">
    <source>
        <dbReference type="EMBL" id="SHG90845.1"/>
    </source>
</evidence>
<name>A0A1M5NN16_STRHI</name>
<dbReference type="Pfam" id="PF14082">
    <property type="entry name" value="SduA_C"/>
    <property type="match status" value="1"/>
</dbReference>
<evidence type="ECO:0000313" key="3">
    <source>
        <dbReference type="Proteomes" id="UP000184501"/>
    </source>
</evidence>
<dbReference type="AlphaFoldDB" id="A0A1M5NN16"/>
<feature type="domain" description="Shedu protein SduA C-terminal" evidence="1">
    <location>
        <begin position="232"/>
        <end position="381"/>
    </location>
</feature>
<proteinExistence type="predicted"/>
<evidence type="ECO:0000259" key="1">
    <source>
        <dbReference type="Pfam" id="PF14082"/>
    </source>
</evidence>
<reference evidence="2 3" key="1">
    <citation type="submission" date="2016-11" db="EMBL/GenBank/DDBJ databases">
        <authorList>
            <person name="Jaros S."/>
            <person name="Januszkiewicz K."/>
            <person name="Wedrychowicz H."/>
        </authorList>
    </citation>
    <scope>NUCLEOTIDE SEQUENCE [LARGE SCALE GENOMIC DNA]</scope>
    <source>
        <strain evidence="2 3">DSM 44523</strain>
    </source>
</reference>
<protein>
    <recommendedName>
        <fullName evidence="1">Shedu protein SduA C-terminal domain-containing protein</fullName>
    </recommendedName>
</protein>
<dbReference type="STRING" id="2017.SAMN05444320_11647"/>
<gene>
    <name evidence="2" type="ORF">SAMN05444320_11647</name>
</gene>
<dbReference type="InterPro" id="IPR025359">
    <property type="entry name" value="SduA_C"/>
</dbReference>
<dbReference type="RefSeq" id="WP_073489741.1">
    <property type="nucleotide sequence ID" value="NZ_FQVN01000016.1"/>
</dbReference>
<sequence>MGYRTGFTLLKLLQETRELASTAEVRDHIDKAINFITDETGSSGRRYQRGKHLVNHLLNASRAASSREHGNISGRLTDFAEYAAGEIPLALLETRYVPERRQSEEKFTRMLLEVGLRRSSELLTEFLKDQPDASARDAQQWLSKVANMMERWSVGEDSHGGVKIRWQERHYLTWFRRVQLVLNEPEDQSNFLDLAEEIADIPGAELIATAVQRRRRRAALDQLRTVVEDPEASESDIHKELQQQSWIFGGRYVKELSRRRLTTVDEIDIPLLRGDGSLHVVELKRAKVPHLVERIRSHCAVGADVHRAVSQAANYLRSLDEHRPAILTDHGIECRRTFATVLIGHPKFVNPEYRADEIADALRTYNAALNRVEVITYQELIDAAERTLALDEDVT</sequence>
<accession>A0A1M5NN16</accession>